<organism evidence="1 3">
    <name type="scientific">Phytophthora fragariae</name>
    <dbReference type="NCBI Taxonomy" id="53985"/>
    <lineage>
        <taxon>Eukaryota</taxon>
        <taxon>Sar</taxon>
        <taxon>Stramenopiles</taxon>
        <taxon>Oomycota</taxon>
        <taxon>Peronosporomycetes</taxon>
        <taxon>Peronosporales</taxon>
        <taxon>Peronosporaceae</taxon>
        <taxon>Phytophthora</taxon>
    </lineage>
</organism>
<comment type="caution">
    <text evidence="1">The sequence shown here is derived from an EMBL/GenBank/DDBJ whole genome shotgun (WGS) entry which is preliminary data.</text>
</comment>
<dbReference type="AlphaFoldDB" id="A0A6A3PGI7"/>
<dbReference type="EMBL" id="QXFY01000164">
    <property type="protein sequence ID" value="KAE9354068.1"/>
    <property type="molecule type" value="Genomic_DNA"/>
</dbReference>
<evidence type="ECO:0000313" key="2">
    <source>
        <dbReference type="EMBL" id="KAE9354068.1"/>
    </source>
</evidence>
<reference evidence="1 3" key="1">
    <citation type="submission" date="2018-08" db="EMBL/GenBank/DDBJ databases">
        <title>Genomic investigation of the strawberry pathogen Phytophthora fragariae indicates pathogenicity is determined by transcriptional variation in three key races.</title>
        <authorList>
            <person name="Adams T.M."/>
            <person name="Armitage A.D."/>
            <person name="Sobczyk M.K."/>
            <person name="Bates H.J."/>
            <person name="Dunwell J.M."/>
            <person name="Nellist C.F."/>
            <person name="Harrison R.J."/>
        </authorList>
    </citation>
    <scope>NUCLEOTIDE SEQUENCE [LARGE SCALE GENOMIC DNA]</scope>
    <source>
        <strain evidence="1 3">NOV-71</strain>
        <strain evidence="2 4">NOV-77</strain>
    </source>
</reference>
<protein>
    <submittedName>
        <fullName evidence="1">Uncharacterized protein</fullName>
    </submittedName>
</protein>
<evidence type="ECO:0000313" key="1">
    <source>
        <dbReference type="EMBL" id="KAE9057775.1"/>
    </source>
</evidence>
<name>A0A6A3PGI7_9STRA</name>
<evidence type="ECO:0000313" key="4">
    <source>
        <dbReference type="Proteomes" id="UP000486351"/>
    </source>
</evidence>
<sequence>MPVSLPELVLARTMDCAQVLASELLLVSPDRWAWRRMVVLAPLHASEVVLRALCE</sequence>
<dbReference type="Proteomes" id="UP000441208">
    <property type="component" value="Unassembled WGS sequence"/>
</dbReference>
<dbReference type="EMBL" id="QXFZ01006927">
    <property type="protein sequence ID" value="KAE9057775.1"/>
    <property type="molecule type" value="Genomic_DNA"/>
</dbReference>
<gene>
    <name evidence="1" type="ORF">PF007_g31531</name>
    <name evidence="2" type="ORF">PF008_g4689</name>
</gene>
<evidence type="ECO:0000313" key="3">
    <source>
        <dbReference type="Proteomes" id="UP000441208"/>
    </source>
</evidence>
<accession>A0A6A3PGI7</accession>
<dbReference type="Proteomes" id="UP000486351">
    <property type="component" value="Unassembled WGS sequence"/>
</dbReference>
<proteinExistence type="predicted"/>